<accession>A0ACC2ZQ86</accession>
<comment type="caution">
    <text evidence="1">The sequence shown here is derived from an EMBL/GenBank/DDBJ whole genome shotgun (WGS) entry which is preliminary data.</text>
</comment>
<sequence>MPDEKHNYTALEIPIPSYEEATSSLPTSSAARFRPSEISDDAERQGLLGSSAAPHPPQSRGGHHGYQAPSVQSVDSEDSDLDIFEDAGGSEDEEAEGARVMEEMGILDPEYADPGGGGGGGSHMRSRLSKRISSLTTTLSALNLPSFRNPFPSISFDYFTQRLPRMPRIPEEFKMKWTIVARLVGLFVIISVVYALLVLESSADENRIRSYLKYITSIDHVAGTSGNAWLASWIENHFRNSGMDDVGVLHYEVYLNYPTAGGRRVAVVEPPELAWEAKLEEDNVYENPTPQQQQTMVFHGHSRAGNVTGPLIYANYGSREDFKRLEEMGVNVKGSIVLVRYYGTQGDRALKVKAAELAGAVGCLIYSDPKEDGFVKGDVWPKGRWRPSDGVQRGAVSLMSWVVGDVLTPGWASIKGAKRISKDNNPGLVNIPSLPLAWRDAQRLLQVLKGHGQKAPEEWVGGVPDVDEWWTGDKTSPVVHLRNEQDEVEKSPIQNVLGLFRGVEAQGKKIYVGNHRDSWCFGAADPGSGTAVMLEVINILTTLRANGWAPLRSIYFASWDAEEYNLIGSTEYVEDHIEDLRKNGIAYLNVDVGVVGDEFRASASPLFNHALMRVLDRVSDPVKNVTLRQLWDDHKSKLEGLGAGSDYVAFQDLAGTSSIDFGFKGPGFPYHSCYETFEWMEQFGDPGFLYHKTLAQVWALLILELAQEPLLPFDFPAYASAVTAYVDDLEHYAADRGAVNFNVDPLRQAAELFEQNAKAFTDWENFWFSQVRTGFETNAIGIMRADHNARMSDFETHLLDLPRHGKDDGEQHGVPGREQFKHIIFGPQAWSGYDEAYFPAVRDAIDAGDWGGTQKQLEKAARPQALPGIGTRILNEFKPNLMIAIGGGGYVPARILRSFLKRPGSPNIPIQAIGLSLYESLGSDAVEEPGTKVTRTQWLDLSSLEMANLIGKNVLIVDEVDDTRQTLDFAVRELQRDVEEATKLRGREGEKTVFSIFVLHNKDKQKKGKLPKEVEEKYYLAARTTGDVWICYPWEATDIDEHDRLAQSQGV</sequence>
<gene>
    <name evidence="1" type="ORF">H2199_000464</name>
</gene>
<organism evidence="1 2">
    <name type="scientific">Coniosporium tulheliwenetii</name>
    <dbReference type="NCBI Taxonomy" id="3383036"/>
    <lineage>
        <taxon>Eukaryota</taxon>
        <taxon>Fungi</taxon>
        <taxon>Dikarya</taxon>
        <taxon>Ascomycota</taxon>
        <taxon>Pezizomycotina</taxon>
        <taxon>Dothideomycetes</taxon>
        <taxon>Dothideomycetes incertae sedis</taxon>
        <taxon>Coniosporium</taxon>
    </lineage>
</organism>
<protein>
    <submittedName>
        <fullName evidence="1">Uncharacterized protein</fullName>
    </submittedName>
</protein>
<evidence type="ECO:0000313" key="1">
    <source>
        <dbReference type="EMBL" id="KAJ9649685.1"/>
    </source>
</evidence>
<keyword evidence="2" id="KW-1185">Reference proteome</keyword>
<proteinExistence type="predicted"/>
<name>A0ACC2ZQ86_9PEZI</name>
<dbReference type="Proteomes" id="UP001172680">
    <property type="component" value="Unassembled WGS sequence"/>
</dbReference>
<dbReference type="EMBL" id="JAPDRP010000001">
    <property type="protein sequence ID" value="KAJ9649685.1"/>
    <property type="molecule type" value="Genomic_DNA"/>
</dbReference>
<evidence type="ECO:0000313" key="2">
    <source>
        <dbReference type="Proteomes" id="UP001172680"/>
    </source>
</evidence>
<reference evidence="1" key="1">
    <citation type="submission" date="2022-10" db="EMBL/GenBank/DDBJ databases">
        <title>Culturing micro-colonial fungi from biological soil crusts in the Mojave desert and describing Neophaeococcomyces mojavensis, and introducing the new genera and species Taxawa tesnikishii.</title>
        <authorList>
            <person name="Kurbessoian T."/>
            <person name="Stajich J.E."/>
        </authorList>
    </citation>
    <scope>NUCLEOTIDE SEQUENCE</scope>
    <source>
        <strain evidence="1">JES_115</strain>
    </source>
</reference>